<dbReference type="Pfam" id="PF11738">
    <property type="entry name" value="DUF3298"/>
    <property type="match status" value="1"/>
</dbReference>
<evidence type="ECO:0000313" key="5">
    <source>
        <dbReference type="Proteomes" id="UP000321926"/>
    </source>
</evidence>
<dbReference type="Gene3D" id="3.30.565.40">
    <property type="entry name" value="Fervidobacterium nodosum Rt17-B1 like"/>
    <property type="match status" value="1"/>
</dbReference>
<evidence type="ECO:0000259" key="2">
    <source>
        <dbReference type="Pfam" id="PF11738"/>
    </source>
</evidence>
<evidence type="ECO:0000313" key="4">
    <source>
        <dbReference type="EMBL" id="TXK47675.1"/>
    </source>
</evidence>
<reference evidence="4 5" key="1">
    <citation type="submission" date="2019-08" db="EMBL/GenBank/DDBJ databases">
        <authorList>
            <person name="Shi S."/>
        </authorList>
    </citation>
    <scope>NUCLEOTIDE SEQUENCE [LARGE SCALE GENOMIC DNA]</scope>
    <source>
        <strain evidence="4 5">GY10130</strain>
    </source>
</reference>
<dbReference type="PROSITE" id="PS51257">
    <property type="entry name" value="PROKAR_LIPOPROTEIN"/>
    <property type="match status" value="1"/>
</dbReference>
<proteinExistence type="predicted"/>
<protein>
    <submittedName>
        <fullName evidence="4">DUF3298 and DUF4163 domain-containing protein</fullName>
    </submittedName>
</protein>
<feature type="domain" description="Deacetylase PdaC" evidence="3">
    <location>
        <begin position="57"/>
        <end position="170"/>
    </location>
</feature>
<organism evidence="4 5">
    <name type="scientific">Pontibacter qinzhouensis</name>
    <dbReference type="NCBI Taxonomy" id="2603253"/>
    <lineage>
        <taxon>Bacteria</taxon>
        <taxon>Pseudomonadati</taxon>
        <taxon>Bacteroidota</taxon>
        <taxon>Cytophagia</taxon>
        <taxon>Cytophagales</taxon>
        <taxon>Hymenobacteraceae</taxon>
        <taxon>Pontibacter</taxon>
    </lineage>
</organism>
<name>A0A5C8KC22_9BACT</name>
<feature type="chain" id="PRO_5022842104" evidence="1">
    <location>
        <begin position="23"/>
        <end position="279"/>
    </location>
</feature>
<sequence length="279" mass="30824">MKKLARLTLLVALVGISSCQPAVTDETTTAETETTNNIAFEAYGLEKVSESCKTEPDNCATVSINYFKATGTPDSLRNSWNSYLEDRLTKLQLDFNPDADISAPTDNAANDLATNFIKNYDAYASESGKSGFPVRPWELQVSSQAIYKAGNILSISLQQYSYTGGAHPNTHTSLQSFTVSGKQLLLPDMVPDTIQLMQLAEKALRKKIPDFKDKPLAEAGLFVDGDRLPLPQNSALTEKGLLLHYNPYEIAPYVFGHIELLLTYKELHELLPKAYKPVK</sequence>
<gene>
    <name evidence="4" type="ORF">FVR03_09015</name>
</gene>
<keyword evidence="5" id="KW-1185">Reference proteome</keyword>
<accession>A0A5C8KC22</accession>
<dbReference type="AlphaFoldDB" id="A0A5C8KC22"/>
<dbReference type="InterPro" id="IPR037126">
    <property type="entry name" value="PdaC/RsiV-like_sf"/>
</dbReference>
<dbReference type="OrthoDB" id="594879at2"/>
<dbReference type="Gene3D" id="3.90.640.20">
    <property type="entry name" value="Heat-shock cognate protein, ATPase"/>
    <property type="match status" value="1"/>
</dbReference>
<comment type="caution">
    <text evidence="4">The sequence shown here is derived from an EMBL/GenBank/DDBJ whole genome shotgun (WGS) entry which is preliminary data.</text>
</comment>
<feature type="domain" description="DUF3298" evidence="2">
    <location>
        <begin position="195"/>
        <end position="265"/>
    </location>
</feature>
<evidence type="ECO:0000256" key="1">
    <source>
        <dbReference type="SAM" id="SignalP"/>
    </source>
</evidence>
<dbReference type="Proteomes" id="UP000321926">
    <property type="component" value="Unassembled WGS sequence"/>
</dbReference>
<dbReference type="RefSeq" id="WP_147921418.1">
    <property type="nucleotide sequence ID" value="NZ_VRTY01000027.1"/>
</dbReference>
<keyword evidence="1" id="KW-0732">Signal</keyword>
<dbReference type="InterPro" id="IPR021729">
    <property type="entry name" value="DUF3298"/>
</dbReference>
<dbReference type="InterPro" id="IPR025303">
    <property type="entry name" value="PdaC"/>
</dbReference>
<evidence type="ECO:0000259" key="3">
    <source>
        <dbReference type="Pfam" id="PF13739"/>
    </source>
</evidence>
<dbReference type="Pfam" id="PF13739">
    <property type="entry name" value="PdaC"/>
    <property type="match status" value="1"/>
</dbReference>
<feature type="signal peptide" evidence="1">
    <location>
        <begin position="1"/>
        <end position="22"/>
    </location>
</feature>
<dbReference type="EMBL" id="VRTY01000027">
    <property type="protein sequence ID" value="TXK47675.1"/>
    <property type="molecule type" value="Genomic_DNA"/>
</dbReference>